<accession>A0A520KXG2</accession>
<dbReference type="AlphaFoldDB" id="A0A520KXG2"/>
<gene>
    <name evidence="2" type="ORF">EF807_05120</name>
</gene>
<evidence type="ECO:0000256" key="1">
    <source>
        <dbReference type="SAM" id="MobiDB-lite"/>
    </source>
</evidence>
<protein>
    <submittedName>
        <fullName evidence="2">Uncharacterized protein</fullName>
    </submittedName>
</protein>
<sequence>MDKKIGRVLQICLFLIILVVAGFAVHHYLSARPVQEETAPGEEEAVQGSVPQEERRLPENYYETVLEESPGMVEDDYYITEDEGSKEVKEEIRLRIGYRPEKHDINSLYTVLMNRDKLPEYRKDYFDCSEMSAYLEWYLEGMGFHSYIAYSDELDHTWVMAELDDGDKVAIEPALLVKGKNYSPPGIIEHPNGKYRVFSYKVEMYKKYVNKIGNDTSSWLITPINDIEKDPTQTYDYRWTYGESRSYPAPSYWAFAKNKMITIDSGKVTIDGDGVTDENEEREVTEEKYYNPDDLFDTPDDAIEKGFSISEFDWWRVLPWGGKEPFMNW</sequence>
<feature type="region of interest" description="Disordered" evidence="1">
    <location>
        <begin position="35"/>
        <end position="54"/>
    </location>
</feature>
<evidence type="ECO:0000313" key="3">
    <source>
        <dbReference type="Proteomes" id="UP000320766"/>
    </source>
</evidence>
<reference evidence="2 3" key="1">
    <citation type="journal article" date="2019" name="Nat. Microbiol.">
        <title>Wide diversity of methane and short-chain alkane metabolisms in uncultured archaea.</title>
        <authorList>
            <person name="Borrel G."/>
            <person name="Adam P.S."/>
            <person name="McKay L.J."/>
            <person name="Chen L.X."/>
            <person name="Sierra-Garcia I.N."/>
            <person name="Sieber C.M."/>
            <person name="Letourneur Q."/>
            <person name="Ghozlane A."/>
            <person name="Andersen G.L."/>
            <person name="Li W.J."/>
            <person name="Hallam S.J."/>
            <person name="Muyzer G."/>
            <person name="de Oliveira V.M."/>
            <person name="Inskeep W.P."/>
            <person name="Banfield J.F."/>
            <person name="Gribaldo S."/>
        </authorList>
    </citation>
    <scope>NUCLEOTIDE SEQUENCE [LARGE SCALE GENOMIC DNA]</scope>
    <source>
        <strain evidence="2">NM1b</strain>
    </source>
</reference>
<comment type="caution">
    <text evidence="2">The sequence shown here is derived from an EMBL/GenBank/DDBJ whole genome shotgun (WGS) entry which is preliminary data.</text>
</comment>
<name>A0A520KXG2_9EURY</name>
<organism evidence="2 3">
    <name type="scientific">Candidatus Methanolliviera hydrocarbonicum</name>
    <dbReference type="NCBI Taxonomy" id="2491085"/>
    <lineage>
        <taxon>Archaea</taxon>
        <taxon>Methanobacteriati</taxon>
        <taxon>Methanobacteriota</taxon>
        <taxon>Candidatus Methanoliparia</taxon>
        <taxon>Candidatus Methanoliparales</taxon>
        <taxon>Candidatus Methanollivieraceae</taxon>
        <taxon>Candidatus Methanolliviera</taxon>
    </lineage>
</organism>
<proteinExistence type="predicted"/>
<dbReference type="EMBL" id="RXIL01000091">
    <property type="protein sequence ID" value="RZN68944.1"/>
    <property type="molecule type" value="Genomic_DNA"/>
</dbReference>
<dbReference type="Proteomes" id="UP000320766">
    <property type="component" value="Unassembled WGS sequence"/>
</dbReference>
<evidence type="ECO:0000313" key="2">
    <source>
        <dbReference type="EMBL" id="RZN68944.1"/>
    </source>
</evidence>